<dbReference type="SMART" id="SM01131">
    <property type="entry name" value="DHHA2"/>
    <property type="match status" value="1"/>
</dbReference>
<evidence type="ECO:0000256" key="6">
    <source>
        <dbReference type="ARBA" id="ARBA00022801"/>
    </source>
</evidence>
<dbReference type="SUPFAM" id="SSF64182">
    <property type="entry name" value="DHH phosphoesterases"/>
    <property type="match status" value="1"/>
</dbReference>
<gene>
    <name evidence="10" type="ORF">J4Q44_G00031300</name>
</gene>
<keyword evidence="7" id="KW-0464">Manganese</keyword>
<dbReference type="GO" id="GO:0016462">
    <property type="term" value="F:pyrophosphatase activity"/>
    <property type="evidence" value="ECO:0007669"/>
    <property type="project" value="InterPro"/>
</dbReference>
<dbReference type="Gene3D" id="3.90.1640.10">
    <property type="entry name" value="inorganic pyrophosphatase (n-terminal core)"/>
    <property type="match status" value="1"/>
</dbReference>
<dbReference type="CDD" id="cd00170">
    <property type="entry name" value="SEC14"/>
    <property type="match status" value="1"/>
</dbReference>
<dbReference type="InterPro" id="IPR001667">
    <property type="entry name" value="DDH_dom"/>
</dbReference>
<dbReference type="GO" id="GO:0046872">
    <property type="term" value="F:metal ion binding"/>
    <property type="evidence" value="ECO:0007669"/>
    <property type="project" value="UniProtKB-KW"/>
</dbReference>
<dbReference type="SUPFAM" id="SSF52087">
    <property type="entry name" value="CRAL/TRIO domain"/>
    <property type="match status" value="1"/>
</dbReference>
<evidence type="ECO:0000313" key="11">
    <source>
        <dbReference type="Proteomes" id="UP001356427"/>
    </source>
</evidence>
<dbReference type="InterPro" id="IPR004097">
    <property type="entry name" value="DHHA2"/>
</dbReference>
<reference evidence="10 11" key="1">
    <citation type="submission" date="2021-04" db="EMBL/GenBank/DDBJ databases">
        <authorList>
            <person name="De Guttry C."/>
            <person name="Zahm M."/>
            <person name="Klopp C."/>
            <person name="Cabau C."/>
            <person name="Louis A."/>
            <person name="Berthelot C."/>
            <person name="Parey E."/>
            <person name="Roest Crollius H."/>
            <person name="Montfort J."/>
            <person name="Robinson-Rechavi M."/>
            <person name="Bucao C."/>
            <person name="Bouchez O."/>
            <person name="Gislard M."/>
            <person name="Lluch J."/>
            <person name="Milhes M."/>
            <person name="Lampietro C."/>
            <person name="Lopez Roques C."/>
            <person name="Donnadieu C."/>
            <person name="Braasch I."/>
            <person name="Desvignes T."/>
            <person name="Postlethwait J."/>
            <person name="Bobe J."/>
            <person name="Wedekind C."/>
            <person name="Guiguen Y."/>
        </authorList>
    </citation>
    <scope>NUCLEOTIDE SEQUENCE [LARGE SCALE GENOMIC DNA]</scope>
    <source>
        <strain evidence="10">Cs_M1</strain>
        <tissue evidence="10">Blood</tissue>
    </source>
</reference>
<feature type="non-terminal residue" evidence="10">
    <location>
        <position position="1"/>
    </location>
</feature>
<evidence type="ECO:0000256" key="2">
    <source>
        <dbReference type="ARBA" id="ARBA00004496"/>
    </source>
</evidence>
<comment type="caution">
    <text evidence="10">The sequence shown here is derived from an EMBL/GenBank/DDBJ whole genome shotgun (WGS) entry which is preliminary data.</text>
</comment>
<dbReference type="GO" id="GO:0005737">
    <property type="term" value="C:cytoplasm"/>
    <property type="evidence" value="ECO:0007669"/>
    <property type="project" value="UniProtKB-SubCell"/>
</dbReference>
<dbReference type="Pfam" id="PF13716">
    <property type="entry name" value="CRAL_TRIO_2"/>
    <property type="match status" value="1"/>
</dbReference>
<evidence type="ECO:0000256" key="4">
    <source>
        <dbReference type="ARBA" id="ARBA00022490"/>
    </source>
</evidence>
<keyword evidence="11" id="KW-1185">Reference proteome</keyword>
<name>A0AAN8R5F2_9TELE</name>
<evidence type="ECO:0000256" key="1">
    <source>
        <dbReference type="ARBA" id="ARBA00001936"/>
    </source>
</evidence>
<dbReference type="PROSITE" id="PS50191">
    <property type="entry name" value="CRAL_TRIO"/>
    <property type="match status" value="1"/>
</dbReference>
<evidence type="ECO:0000256" key="7">
    <source>
        <dbReference type="ARBA" id="ARBA00023211"/>
    </source>
</evidence>
<dbReference type="Gene3D" id="3.10.310.20">
    <property type="entry name" value="DHHA2 domain"/>
    <property type="match status" value="1"/>
</dbReference>
<dbReference type="InterPro" id="IPR038763">
    <property type="entry name" value="DHH_sf"/>
</dbReference>
<evidence type="ECO:0000256" key="5">
    <source>
        <dbReference type="ARBA" id="ARBA00022723"/>
    </source>
</evidence>
<evidence type="ECO:0000256" key="8">
    <source>
        <dbReference type="SAM" id="MobiDB-lite"/>
    </source>
</evidence>
<dbReference type="Pfam" id="PF01368">
    <property type="entry name" value="DHH"/>
    <property type="match status" value="1"/>
</dbReference>
<comment type="similarity">
    <text evidence="3">Belongs to the PPase class C family. Prune subfamily.</text>
</comment>
<organism evidence="10 11">
    <name type="scientific">Coregonus suidteri</name>
    <dbReference type="NCBI Taxonomy" id="861788"/>
    <lineage>
        <taxon>Eukaryota</taxon>
        <taxon>Metazoa</taxon>
        <taxon>Chordata</taxon>
        <taxon>Craniata</taxon>
        <taxon>Vertebrata</taxon>
        <taxon>Euteleostomi</taxon>
        <taxon>Actinopterygii</taxon>
        <taxon>Neopterygii</taxon>
        <taxon>Teleostei</taxon>
        <taxon>Protacanthopterygii</taxon>
        <taxon>Salmoniformes</taxon>
        <taxon>Salmonidae</taxon>
        <taxon>Coregoninae</taxon>
        <taxon>Coregonus</taxon>
    </lineage>
</organism>
<feature type="region of interest" description="Disordered" evidence="8">
    <location>
        <begin position="521"/>
        <end position="592"/>
    </location>
</feature>
<evidence type="ECO:0000259" key="9">
    <source>
        <dbReference type="PROSITE" id="PS50191"/>
    </source>
</evidence>
<evidence type="ECO:0000256" key="3">
    <source>
        <dbReference type="ARBA" id="ARBA00010331"/>
    </source>
</evidence>
<dbReference type="Gene3D" id="3.40.525.10">
    <property type="entry name" value="CRAL-TRIO lipid binding domain"/>
    <property type="match status" value="1"/>
</dbReference>
<feature type="domain" description="CRAL-TRIO" evidence="9">
    <location>
        <begin position="718"/>
        <end position="875"/>
    </location>
</feature>
<dbReference type="PANTHER" id="PTHR12112:SF47">
    <property type="entry name" value="EXOPOLYPHOSPHATASE PRUNE1"/>
    <property type="match status" value="1"/>
</dbReference>
<accession>A0AAN8R5F2</accession>
<dbReference type="InterPro" id="IPR022181">
    <property type="entry name" value="Bcl2-/adenovirus-E1B"/>
</dbReference>
<dbReference type="InterPro" id="IPR036865">
    <property type="entry name" value="CRAL-TRIO_dom_sf"/>
</dbReference>
<proteinExistence type="inferred from homology"/>
<dbReference type="EMBL" id="JAGTTL010000002">
    <property type="protein sequence ID" value="KAK6327485.1"/>
    <property type="molecule type" value="Genomic_DNA"/>
</dbReference>
<dbReference type="InterPro" id="IPR038222">
    <property type="entry name" value="DHHA2_dom_sf"/>
</dbReference>
<dbReference type="SMART" id="SM00516">
    <property type="entry name" value="SEC14"/>
    <property type="match status" value="1"/>
</dbReference>
<dbReference type="PANTHER" id="PTHR12112">
    <property type="entry name" value="BNIP - RELATED"/>
    <property type="match status" value="1"/>
</dbReference>
<sequence>LFKTWCRNILSICLCRGHRSVNILFGRISQACSTLAKMEGFLQRCSAALKGSSEGSSGIHVILGNEACDLDSMVSSLAFAYFLSKTSGSSCKTVVPVLNIPRAEFPLRSDNVFLLKESGVPPEALVFRDEVDLAGLHRAKRLVLTLVDHNVLPSADIDLEEAVVEVIDHHHLERTPSTSCLVTMETVGSCATLVTEHIHHKAPEVLDRQVAQLLYGAIVLDCVNMAPEAGKVTPKDSHLACLLESRFPDLPPRGALFQSLQSAKFDISGLSTEQILVKDMKAVSRGDLRLAVSAVYMTLDMFLQRKSLQQELCEFCHKHRFGAVVAMTISFNERSEPHRQLAVYSSSTLYREEVSQALEKARNPSLSFSPMSSPFNDIKSYLQGNALASRKKVLSILKDFLKEWDKKQVHCGEAEDFEELDDHFDPTGSPGVDGDARPRCFSASRHHRRRLLGAEDSGTEEDFQVPATPMNSLVEGCPLDAGLPQISAEAILEKFSCMVGEAGGNKDGSWPVCRPVNQIPSTRKLGTENLHSNNMEPREEEQEMEKEEKDIYIPRSPPRNAHGTDAVSGNPTLADDERPAPPSSLALTGPRPRKKRLVAPALSLTLDHSDSVVSDDYATAALSPSPDDDDLGLDIDLDAMETPSDSESLHFPVQDMDLEDDLLRLGVASRFHKARGSVPEQMGVGSLDQDQVDSQGTRWRRFRTGDPLQESLVNMSVLEPYLRVLSHGGYYGDGSNDIIVFSSCYLPENTMENYQHVMDNLFRYVVGTLDLMVAENYVIVYLCAMAQRNKLPTIGWLRECYTTIDRRLRKNLKGLYIVHPTWYIKALITIIKPFISSKFSRKLQFIDSLWELSQHIPVELVQIPDCVRQFDENMNS</sequence>
<dbReference type="GO" id="GO:0006915">
    <property type="term" value="P:apoptotic process"/>
    <property type="evidence" value="ECO:0007669"/>
    <property type="project" value="TreeGrafter"/>
</dbReference>
<protein>
    <recommendedName>
        <fullName evidence="9">CRAL-TRIO domain-containing protein</fullName>
    </recommendedName>
</protein>
<comment type="subcellular location">
    <subcellularLocation>
        <location evidence="2">Cytoplasm</location>
    </subcellularLocation>
</comment>
<dbReference type="InterPro" id="IPR001251">
    <property type="entry name" value="CRAL-TRIO_dom"/>
</dbReference>
<comment type="cofactor">
    <cofactor evidence="1">
        <name>Mn(2+)</name>
        <dbReference type="ChEBI" id="CHEBI:29035"/>
    </cofactor>
</comment>
<dbReference type="AlphaFoldDB" id="A0AAN8R5F2"/>
<evidence type="ECO:0000313" key="10">
    <source>
        <dbReference type="EMBL" id="KAK6327485.1"/>
    </source>
</evidence>
<keyword evidence="5" id="KW-0479">Metal-binding</keyword>
<dbReference type="FunFam" id="3.90.1640.10:FF:000004">
    <property type="entry name" value="Prune exopolyphosphatase 1"/>
    <property type="match status" value="1"/>
</dbReference>
<dbReference type="Pfam" id="PF02833">
    <property type="entry name" value="DHHA2"/>
    <property type="match status" value="1"/>
</dbReference>
<keyword evidence="4" id="KW-0963">Cytoplasm</keyword>
<dbReference type="Proteomes" id="UP001356427">
    <property type="component" value="Unassembled WGS sequence"/>
</dbReference>
<keyword evidence="6" id="KW-0378">Hydrolase</keyword>
<dbReference type="FunFam" id="3.40.525.10:FF:000001">
    <property type="entry name" value="BCL2/adenovirus E1B protein-interacting protein 2"/>
    <property type="match status" value="1"/>
</dbReference>
<dbReference type="Pfam" id="PF12496">
    <property type="entry name" value="BNIP2"/>
    <property type="match status" value="1"/>
</dbReference>